<organism evidence="2 3">
    <name type="scientific">Prolixibacter denitrificans</name>
    <dbReference type="NCBI Taxonomy" id="1541063"/>
    <lineage>
        <taxon>Bacteria</taxon>
        <taxon>Pseudomonadati</taxon>
        <taxon>Bacteroidota</taxon>
        <taxon>Bacteroidia</taxon>
        <taxon>Marinilabiliales</taxon>
        <taxon>Prolixibacteraceae</taxon>
        <taxon>Prolixibacter</taxon>
    </lineage>
</organism>
<comment type="caution">
    <text evidence="2">The sequence shown here is derived from an EMBL/GenBank/DDBJ whole genome shotgun (WGS) entry which is preliminary data.</text>
</comment>
<dbReference type="EMBL" id="PYGC01000002">
    <property type="protein sequence ID" value="PSK84478.1"/>
    <property type="molecule type" value="Genomic_DNA"/>
</dbReference>
<feature type="transmembrane region" description="Helical" evidence="1">
    <location>
        <begin position="18"/>
        <end position="36"/>
    </location>
</feature>
<dbReference type="Proteomes" id="UP000240621">
    <property type="component" value="Unassembled WGS sequence"/>
</dbReference>
<accession>A0A2P8CHM5</accession>
<keyword evidence="1" id="KW-0812">Transmembrane</keyword>
<evidence type="ECO:0000313" key="2">
    <source>
        <dbReference type="EMBL" id="PSK84478.1"/>
    </source>
</evidence>
<keyword evidence="1" id="KW-1133">Transmembrane helix</keyword>
<dbReference type="AlphaFoldDB" id="A0A2P8CHM5"/>
<sequence length="49" mass="5693">MSDLFLSERIPSIIEYDVANPAIIFLTIWSLIIQLMKSHQSIHNSVFIF</sequence>
<proteinExistence type="predicted"/>
<evidence type="ECO:0000256" key="1">
    <source>
        <dbReference type="SAM" id="Phobius"/>
    </source>
</evidence>
<name>A0A2P8CHM5_9BACT</name>
<protein>
    <submittedName>
        <fullName evidence="2">Uncharacterized protein</fullName>
    </submittedName>
</protein>
<keyword evidence="1" id="KW-0472">Membrane</keyword>
<gene>
    <name evidence="2" type="ORF">CLV93_102265</name>
</gene>
<evidence type="ECO:0000313" key="3">
    <source>
        <dbReference type="Proteomes" id="UP000240621"/>
    </source>
</evidence>
<reference evidence="2 3" key="1">
    <citation type="submission" date="2018-03" db="EMBL/GenBank/DDBJ databases">
        <title>Genomic Encyclopedia of Archaeal and Bacterial Type Strains, Phase II (KMG-II): from individual species to whole genera.</title>
        <authorList>
            <person name="Goeker M."/>
        </authorList>
    </citation>
    <scope>NUCLEOTIDE SEQUENCE [LARGE SCALE GENOMIC DNA]</scope>
    <source>
        <strain evidence="2 3">DSM 27267</strain>
    </source>
</reference>